<dbReference type="Pfam" id="PF07019">
    <property type="entry name" value="EMC6"/>
    <property type="match status" value="1"/>
</dbReference>
<gene>
    <name evidence="8" type="ORF">DLAC_07404</name>
</gene>
<dbReference type="GO" id="GO:0005789">
    <property type="term" value="C:endoplasmic reticulum membrane"/>
    <property type="evidence" value="ECO:0007669"/>
    <property type="project" value="UniProtKB-SubCell"/>
</dbReference>
<evidence type="ECO:0000256" key="1">
    <source>
        <dbReference type="ARBA" id="ARBA00004477"/>
    </source>
</evidence>
<dbReference type="EMBL" id="LODT01000034">
    <property type="protein sequence ID" value="KYQ91632.1"/>
    <property type="molecule type" value="Genomic_DNA"/>
</dbReference>
<dbReference type="GO" id="GO:0005739">
    <property type="term" value="C:mitochondrion"/>
    <property type="evidence" value="ECO:0007669"/>
    <property type="project" value="GOC"/>
</dbReference>
<comment type="subcellular location">
    <subcellularLocation>
        <location evidence="1">Endoplasmic reticulum membrane</location>
        <topology evidence="1">Multi-pass membrane protein</topology>
    </subcellularLocation>
</comment>
<dbReference type="AlphaFoldDB" id="A0A151ZCF6"/>
<keyword evidence="3 7" id="KW-0812">Transmembrane</keyword>
<evidence type="ECO:0000256" key="4">
    <source>
        <dbReference type="ARBA" id="ARBA00022824"/>
    </source>
</evidence>
<dbReference type="PANTHER" id="PTHR12906:SF0">
    <property type="entry name" value="GEL COMPLEX SUBUNIT OPTI"/>
    <property type="match status" value="1"/>
</dbReference>
<dbReference type="FunCoup" id="A0A151ZCF6">
    <property type="interactions" value="124"/>
</dbReference>
<keyword evidence="9" id="KW-1185">Reference proteome</keyword>
<evidence type="ECO:0000256" key="5">
    <source>
        <dbReference type="ARBA" id="ARBA00022989"/>
    </source>
</evidence>
<evidence type="ECO:0008006" key="10">
    <source>
        <dbReference type="Google" id="ProtNLM"/>
    </source>
</evidence>
<reference evidence="8 9" key="1">
    <citation type="submission" date="2015-12" db="EMBL/GenBank/DDBJ databases">
        <title>Dictyostelia acquired genes for synthesis and detection of signals that induce cell-type specialization by lateral gene transfer from prokaryotes.</title>
        <authorList>
            <person name="Gloeckner G."/>
            <person name="Schaap P."/>
        </authorList>
    </citation>
    <scope>NUCLEOTIDE SEQUENCE [LARGE SCALE GENOMIC DNA]</scope>
    <source>
        <strain evidence="8 9">TK</strain>
    </source>
</reference>
<dbReference type="InParanoid" id="A0A151ZCF6"/>
<comment type="caution">
    <text evidence="8">The sequence shown here is derived from an EMBL/GenBank/DDBJ whole genome shotgun (WGS) entry which is preliminary data.</text>
</comment>
<evidence type="ECO:0000256" key="7">
    <source>
        <dbReference type="SAM" id="Phobius"/>
    </source>
</evidence>
<dbReference type="OrthoDB" id="286395at2759"/>
<sequence>MSSSDSTKERSHLFLLKNAFNRDIKFTNKEITVNVHWLRQILGVILGILFGMIPLKGFISFGSFFIANALFTSFYYSKILEVEDPDFKWELFQEGFMTSFAMFCISWILFYNVFHI</sequence>
<dbReference type="Proteomes" id="UP000076078">
    <property type="component" value="Unassembled WGS sequence"/>
</dbReference>
<proteinExistence type="inferred from homology"/>
<keyword evidence="4" id="KW-0256">Endoplasmic reticulum</keyword>
<dbReference type="OMA" id="ANSEWPD"/>
<dbReference type="InterPro" id="IPR010742">
    <property type="entry name" value="RCAF1"/>
</dbReference>
<accession>A0A151ZCF6</accession>
<evidence type="ECO:0000256" key="6">
    <source>
        <dbReference type="ARBA" id="ARBA00023136"/>
    </source>
</evidence>
<comment type="similarity">
    <text evidence="2">Belongs to the EMC6 family.</text>
</comment>
<evidence type="ECO:0000313" key="8">
    <source>
        <dbReference type="EMBL" id="KYQ91632.1"/>
    </source>
</evidence>
<evidence type="ECO:0000313" key="9">
    <source>
        <dbReference type="Proteomes" id="UP000076078"/>
    </source>
</evidence>
<dbReference type="PANTHER" id="PTHR12906">
    <property type="entry name" value="PROTEIN C20ORF24 RAB5-INTERACTING PROTEIN"/>
    <property type="match status" value="1"/>
</dbReference>
<feature type="transmembrane region" description="Helical" evidence="7">
    <location>
        <begin position="96"/>
        <end position="114"/>
    </location>
</feature>
<evidence type="ECO:0000256" key="3">
    <source>
        <dbReference type="ARBA" id="ARBA00022692"/>
    </source>
</evidence>
<dbReference type="STRING" id="361077.A0A151ZCF6"/>
<dbReference type="GO" id="GO:0097250">
    <property type="term" value="P:mitochondrial respirasome assembly"/>
    <property type="evidence" value="ECO:0007669"/>
    <property type="project" value="InterPro"/>
</dbReference>
<keyword evidence="5 7" id="KW-1133">Transmembrane helix</keyword>
<name>A0A151ZCF6_TIELA</name>
<keyword evidence="6 7" id="KW-0472">Membrane</keyword>
<organism evidence="8 9">
    <name type="scientific">Tieghemostelium lacteum</name>
    <name type="common">Slime mold</name>
    <name type="synonym">Dictyostelium lacteum</name>
    <dbReference type="NCBI Taxonomy" id="361077"/>
    <lineage>
        <taxon>Eukaryota</taxon>
        <taxon>Amoebozoa</taxon>
        <taxon>Evosea</taxon>
        <taxon>Eumycetozoa</taxon>
        <taxon>Dictyostelia</taxon>
        <taxon>Dictyosteliales</taxon>
        <taxon>Raperosteliaceae</taxon>
        <taxon>Tieghemostelium</taxon>
    </lineage>
</organism>
<evidence type="ECO:0000256" key="2">
    <source>
        <dbReference type="ARBA" id="ARBA00009436"/>
    </source>
</evidence>
<protein>
    <recommendedName>
        <fullName evidence="10">ER membrane protein complex subunit 6</fullName>
    </recommendedName>
</protein>
<dbReference type="InterPro" id="IPR029008">
    <property type="entry name" value="EMC6-like"/>
</dbReference>